<reference evidence="4" key="3">
    <citation type="submission" date="2016-01" db="EMBL/GenBank/DDBJ databases">
        <authorList>
            <person name="Mitreva M."/>
            <person name="Pepin K.H."/>
            <person name="Mihindukulasuriya K.A."/>
            <person name="Fulton R."/>
            <person name="Fronick C."/>
            <person name="O'Laughlin M."/>
            <person name="Miner T."/>
            <person name="Herter B."/>
            <person name="Rosa B.A."/>
            <person name="Cordes M."/>
            <person name="Tomlinson C."/>
            <person name="Wollam A."/>
            <person name="Palsikar V.B."/>
            <person name="Mardis E.R."/>
            <person name="Wilson R.K."/>
        </authorList>
    </citation>
    <scope>NUCLEOTIDE SEQUENCE [LARGE SCALE GENOMIC DNA]</scope>
    <source>
        <strain evidence="4">GED7749B</strain>
    </source>
</reference>
<protein>
    <submittedName>
        <fullName evidence="2">Uncharacterized protein</fullName>
    </submittedName>
</protein>
<organism evidence="2 4">
    <name type="scientific">Heyndrickxia coagulans</name>
    <name type="common">Weizmannia coagulans</name>
    <dbReference type="NCBI Taxonomy" id="1398"/>
    <lineage>
        <taxon>Bacteria</taxon>
        <taxon>Bacillati</taxon>
        <taxon>Bacillota</taxon>
        <taxon>Bacilli</taxon>
        <taxon>Bacillales</taxon>
        <taxon>Bacillaceae</taxon>
        <taxon>Heyndrickxia</taxon>
    </lineage>
</organism>
<accession>A0A0C5CI67</accession>
<sequence length="39" mass="4333">MSSSIVSKFQLIGSFEAGKWFIFPVSKKSSVAYNLGMLF</sequence>
<dbReference type="Proteomes" id="UP000032024">
    <property type="component" value="Chromosome"/>
</dbReference>
<dbReference type="EMBL" id="LRPN01000017">
    <property type="protein sequence ID" value="KWZ85309.1"/>
    <property type="molecule type" value="Genomic_DNA"/>
</dbReference>
<gene>
    <name evidence="2" type="ORF">HMPREF3213_00481</name>
    <name evidence="1" type="ORF">SB48_HM08orf00355</name>
</gene>
<reference evidence="3" key="2">
    <citation type="submission" date="2015-01" db="EMBL/GenBank/DDBJ databases">
        <title>Comparative genome analysis of Bacillus coagulans HM-08, Clostridium butyricum HM-68, Bacillus subtilis HM-66 and Bacillus paralicheniformis BL-09.</title>
        <authorList>
            <person name="Zhang H."/>
        </authorList>
    </citation>
    <scope>NUCLEOTIDE SEQUENCE [LARGE SCALE GENOMIC DNA]</scope>
    <source>
        <strain evidence="3">HM-08</strain>
    </source>
</reference>
<dbReference type="STRING" id="1398.AB434_0928"/>
<evidence type="ECO:0000313" key="3">
    <source>
        <dbReference type="Proteomes" id="UP000032024"/>
    </source>
</evidence>
<reference evidence="2" key="4">
    <citation type="submission" date="2016-01" db="EMBL/GenBank/DDBJ databases">
        <authorList>
            <person name="Oliw E.H."/>
        </authorList>
    </citation>
    <scope>NUCLEOTIDE SEQUENCE [LARGE SCALE GENOMIC DNA]</scope>
    <source>
        <strain evidence="2">GED7749B</strain>
    </source>
</reference>
<keyword evidence="3" id="KW-1185">Reference proteome</keyword>
<name>A0A0C5CI67_HEYCO</name>
<evidence type="ECO:0000313" key="4">
    <source>
        <dbReference type="Proteomes" id="UP000070376"/>
    </source>
</evidence>
<reference evidence="1" key="1">
    <citation type="submission" date="2015-01" db="EMBL/GenBank/DDBJ databases">
        <title>Comparative genome analysis of Bacillus coagulans HM-08, Clostridium butyricum HM-68, Bacillus subtilis HM-66 and Bacillus licheniformis BL-09.</title>
        <authorList>
            <person name="Zhang H."/>
        </authorList>
    </citation>
    <scope>NUCLEOTIDE SEQUENCE [LARGE SCALE GENOMIC DNA]</scope>
    <source>
        <strain evidence="1">HM-08</strain>
    </source>
</reference>
<evidence type="ECO:0000313" key="1">
    <source>
        <dbReference type="EMBL" id="AJO21027.1"/>
    </source>
</evidence>
<dbReference type="AlphaFoldDB" id="A0A0C5CI67"/>
<dbReference type="PATRIC" id="fig|1398.18.peg.236"/>
<dbReference type="EMBL" id="CP010525">
    <property type="protein sequence ID" value="AJO21027.1"/>
    <property type="molecule type" value="Genomic_DNA"/>
</dbReference>
<evidence type="ECO:0000313" key="2">
    <source>
        <dbReference type="EMBL" id="KWZ85309.1"/>
    </source>
</evidence>
<dbReference type="Proteomes" id="UP000070376">
    <property type="component" value="Unassembled WGS sequence"/>
</dbReference>
<proteinExistence type="predicted"/>